<name>A0A2S5ZY52_9NOCA</name>
<proteinExistence type="predicted"/>
<dbReference type="InterPro" id="IPR011991">
    <property type="entry name" value="ArsR-like_HTH"/>
</dbReference>
<comment type="caution">
    <text evidence="2">The sequence shown here is derived from an EMBL/GenBank/DDBJ whole genome shotgun (WGS) entry which is preliminary data.</text>
</comment>
<evidence type="ECO:0000313" key="2">
    <source>
        <dbReference type="EMBL" id="PPJ23031.1"/>
    </source>
</evidence>
<dbReference type="Gene3D" id="1.10.10.10">
    <property type="entry name" value="Winged helix-like DNA-binding domain superfamily/Winged helix DNA-binding domain"/>
    <property type="match status" value="1"/>
</dbReference>
<dbReference type="SMART" id="SM00418">
    <property type="entry name" value="HTH_ARSR"/>
    <property type="match status" value="1"/>
</dbReference>
<dbReference type="Proteomes" id="UP000238356">
    <property type="component" value="Unassembled WGS sequence"/>
</dbReference>
<dbReference type="AlphaFoldDB" id="A0A2S5ZY52"/>
<reference evidence="2 3" key="1">
    <citation type="submission" date="2018-02" db="EMBL/GenBank/DDBJ databases">
        <title>8 Nocardia nova and 1 Nocardia cyriacigeorgica strain used for evolution to TMP-SMX.</title>
        <authorList>
            <person name="Mehta H."/>
            <person name="Weng J."/>
            <person name="Shamoo Y."/>
        </authorList>
    </citation>
    <scope>NUCLEOTIDE SEQUENCE [LARGE SCALE GENOMIC DNA]</scope>
    <source>
        <strain evidence="2 3">BAA2227</strain>
    </source>
</reference>
<dbReference type="Gene3D" id="6.10.140.2180">
    <property type="match status" value="1"/>
</dbReference>
<sequence length="178" mass="19479">MDSADLLLHPVRLRIVHALSGDAPRNAGELCDRLHDVPRTTIYRHLGLLVEGGILEVADERRVRGAVERSYRLRADRPVIDAEAAAAMTLDDHRRGFATAMAVLIAEFDAYLAEPDADPVADSVGYRQGTLWLSPEERNAMLDGFRRVVASVSGNGPGPDRRPYLISPIMFPGARTPG</sequence>
<dbReference type="Pfam" id="PF12840">
    <property type="entry name" value="HTH_20"/>
    <property type="match status" value="1"/>
</dbReference>
<organism evidence="2 3">
    <name type="scientific">Nocardia nova</name>
    <dbReference type="NCBI Taxonomy" id="37330"/>
    <lineage>
        <taxon>Bacteria</taxon>
        <taxon>Bacillati</taxon>
        <taxon>Actinomycetota</taxon>
        <taxon>Actinomycetes</taxon>
        <taxon>Mycobacteriales</taxon>
        <taxon>Nocardiaceae</taxon>
        <taxon>Nocardia</taxon>
    </lineage>
</organism>
<dbReference type="InterPro" id="IPR036390">
    <property type="entry name" value="WH_DNA-bd_sf"/>
</dbReference>
<dbReference type="EMBL" id="PSZD01000026">
    <property type="protein sequence ID" value="PPJ23031.1"/>
    <property type="molecule type" value="Genomic_DNA"/>
</dbReference>
<dbReference type="GeneID" id="66724551"/>
<feature type="domain" description="HTH arsR-type" evidence="1">
    <location>
        <begin position="6"/>
        <end position="91"/>
    </location>
</feature>
<dbReference type="CDD" id="cd00090">
    <property type="entry name" value="HTH_ARSR"/>
    <property type="match status" value="1"/>
</dbReference>
<dbReference type="SUPFAM" id="SSF46785">
    <property type="entry name" value="Winged helix' DNA-binding domain"/>
    <property type="match status" value="1"/>
</dbReference>
<evidence type="ECO:0000259" key="1">
    <source>
        <dbReference type="SMART" id="SM00418"/>
    </source>
</evidence>
<dbReference type="RefSeq" id="WP_104364499.1">
    <property type="nucleotide sequence ID" value="NZ_JAHUVX010000012.1"/>
</dbReference>
<gene>
    <name evidence="2" type="ORF">C5F51_29695</name>
</gene>
<dbReference type="InterPro" id="IPR036388">
    <property type="entry name" value="WH-like_DNA-bd_sf"/>
</dbReference>
<protein>
    <submittedName>
        <fullName evidence="2">ArsR family transcriptional regulator</fullName>
    </submittedName>
</protein>
<accession>A0A2S5ZY52</accession>
<dbReference type="InterPro" id="IPR001845">
    <property type="entry name" value="HTH_ArsR_DNA-bd_dom"/>
</dbReference>
<dbReference type="GO" id="GO:0003700">
    <property type="term" value="F:DNA-binding transcription factor activity"/>
    <property type="evidence" value="ECO:0007669"/>
    <property type="project" value="InterPro"/>
</dbReference>
<keyword evidence="3" id="KW-1185">Reference proteome</keyword>
<evidence type="ECO:0000313" key="3">
    <source>
        <dbReference type="Proteomes" id="UP000238356"/>
    </source>
</evidence>